<name>A0A8E2APJ1_9APHY</name>
<feature type="transmembrane region" description="Helical" evidence="7">
    <location>
        <begin position="229"/>
        <end position="248"/>
    </location>
</feature>
<evidence type="ECO:0000256" key="7">
    <source>
        <dbReference type="SAM" id="Phobius"/>
    </source>
</evidence>
<dbReference type="PROSITE" id="PS50850">
    <property type="entry name" value="MFS"/>
    <property type="match status" value="1"/>
</dbReference>
<evidence type="ECO:0000256" key="6">
    <source>
        <dbReference type="SAM" id="MobiDB-lite"/>
    </source>
</evidence>
<evidence type="ECO:0000256" key="3">
    <source>
        <dbReference type="ARBA" id="ARBA00022692"/>
    </source>
</evidence>
<reference evidence="9 10" key="1">
    <citation type="submission" date="2016-07" db="EMBL/GenBank/DDBJ databases">
        <title>Draft genome of the white-rot fungus Obba rivulosa 3A-2.</title>
        <authorList>
            <consortium name="DOE Joint Genome Institute"/>
            <person name="Miettinen O."/>
            <person name="Riley R."/>
            <person name="Acob R."/>
            <person name="Barry K."/>
            <person name="Cullen D."/>
            <person name="De Vries R."/>
            <person name="Hainaut M."/>
            <person name="Hatakka A."/>
            <person name="Henrissat B."/>
            <person name="Hilden K."/>
            <person name="Kuo R."/>
            <person name="Labutti K."/>
            <person name="Lipzen A."/>
            <person name="Makela M.R."/>
            <person name="Sandor L."/>
            <person name="Spatafora J.W."/>
            <person name="Grigoriev I.V."/>
            <person name="Hibbett D.S."/>
        </authorList>
    </citation>
    <scope>NUCLEOTIDE SEQUENCE [LARGE SCALE GENOMIC DNA]</scope>
    <source>
        <strain evidence="9 10">3A-2</strain>
    </source>
</reference>
<dbReference type="PANTHER" id="PTHR42718">
    <property type="entry name" value="MAJOR FACILITATOR SUPERFAMILY MULTIDRUG TRANSPORTER MFSC"/>
    <property type="match status" value="1"/>
</dbReference>
<evidence type="ECO:0000313" key="10">
    <source>
        <dbReference type="Proteomes" id="UP000250043"/>
    </source>
</evidence>
<evidence type="ECO:0000256" key="2">
    <source>
        <dbReference type="ARBA" id="ARBA00022448"/>
    </source>
</evidence>
<accession>A0A8E2APJ1</accession>
<keyword evidence="10" id="KW-1185">Reference proteome</keyword>
<keyword evidence="3 7" id="KW-0812">Transmembrane</keyword>
<dbReference type="OrthoDB" id="440755at2759"/>
<dbReference type="AlphaFoldDB" id="A0A8E2APJ1"/>
<evidence type="ECO:0000256" key="4">
    <source>
        <dbReference type="ARBA" id="ARBA00022989"/>
    </source>
</evidence>
<feature type="transmembrane region" description="Helical" evidence="7">
    <location>
        <begin position="69"/>
        <end position="87"/>
    </location>
</feature>
<dbReference type="Pfam" id="PF07690">
    <property type="entry name" value="MFS_1"/>
    <property type="match status" value="1"/>
</dbReference>
<feature type="transmembrane region" description="Helical" evidence="7">
    <location>
        <begin position="34"/>
        <end position="63"/>
    </location>
</feature>
<evidence type="ECO:0000313" key="9">
    <source>
        <dbReference type="EMBL" id="OCH87998.1"/>
    </source>
</evidence>
<comment type="subcellular location">
    <subcellularLocation>
        <location evidence="1">Membrane</location>
        <topology evidence="1">Multi-pass membrane protein</topology>
    </subcellularLocation>
</comment>
<feature type="transmembrane region" description="Helical" evidence="7">
    <location>
        <begin position="254"/>
        <end position="278"/>
    </location>
</feature>
<proteinExistence type="predicted"/>
<feature type="compositionally biased region" description="Polar residues" evidence="6">
    <location>
        <begin position="527"/>
        <end position="543"/>
    </location>
</feature>
<evidence type="ECO:0000259" key="8">
    <source>
        <dbReference type="PROSITE" id="PS50850"/>
    </source>
</evidence>
<feature type="region of interest" description="Disordered" evidence="6">
    <location>
        <begin position="513"/>
        <end position="553"/>
    </location>
</feature>
<sequence length="553" mass="60155">MIPAPSKNNVLSPAQTLVDGRIPQRYSAARRYSLLLMFCCAQFLDAFNNSALFSAIPALTVALDMDESQATWIISAFQLTFASFLLISGRISDVYNPKVAFVSGVSFLGVISIGAGFVNDKITFIVLRALMGIAGAMTIPSALTLLVNVFPEPTEQSRAIGIFGGCGAIANVLGLVIGAIFVEFASWRWVFWFVALIAMPVAACCTLIIPRQEKMFSEIEPQSGRWKSLDIVGVSILTAALILFIFAITSGSTAGWASATVLAPLIISVFMVVGFFYYETLIHPDKAAVPPRTWFLPNFSVLFGTALLPYFWWTTLFTTYTELWQSVYEWSVISSAIHFIPIGVIAFAMSFTGTLSRIINPKWIILFAESMLIVATILLAFADSPDKYWSHVFPAFVLGSGGAMLTYSHTNIAIFRTTPSSMAGTVGAIFNGALQLGSAVGIAAVGSIEASVEQTLGDPKSYQGRAAALWFLLGVVGVEFLAMLVFYRIKKEGLVANEEVAEKVADMKQADMKQADIERADTEHVQTEQPMSRITTDSDQTRVQSRDADVLEV</sequence>
<evidence type="ECO:0000256" key="1">
    <source>
        <dbReference type="ARBA" id="ARBA00004141"/>
    </source>
</evidence>
<feature type="transmembrane region" description="Helical" evidence="7">
    <location>
        <begin position="332"/>
        <end position="351"/>
    </location>
</feature>
<dbReference type="GO" id="GO:0016020">
    <property type="term" value="C:membrane"/>
    <property type="evidence" value="ECO:0007669"/>
    <property type="project" value="UniProtKB-SubCell"/>
</dbReference>
<dbReference type="InterPro" id="IPR020846">
    <property type="entry name" value="MFS_dom"/>
</dbReference>
<dbReference type="InterPro" id="IPR011701">
    <property type="entry name" value="MFS"/>
</dbReference>
<organism evidence="9 10">
    <name type="scientific">Obba rivulosa</name>
    <dbReference type="NCBI Taxonomy" id="1052685"/>
    <lineage>
        <taxon>Eukaryota</taxon>
        <taxon>Fungi</taxon>
        <taxon>Dikarya</taxon>
        <taxon>Basidiomycota</taxon>
        <taxon>Agaricomycotina</taxon>
        <taxon>Agaricomycetes</taxon>
        <taxon>Polyporales</taxon>
        <taxon>Gelatoporiaceae</taxon>
        <taxon>Obba</taxon>
    </lineage>
</organism>
<feature type="transmembrane region" description="Helical" evidence="7">
    <location>
        <begin position="388"/>
        <end position="407"/>
    </location>
</feature>
<feature type="transmembrane region" description="Helical" evidence="7">
    <location>
        <begin position="99"/>
        <end position="118"/>
    </location>
</feature>
<keyword evidence="5 7" id="KW-0472">Membrane</keyword>
<feature type="transmembrane region" description="Helical" evidence="7">
    <location>
        <begin position="187"/>
        <end position="209"/>
    </location>
</feature>
<keyword evidence="2" id="KW-0813">Transport</keyword>
<feature type="transmembrane region" description="Helical" evidence="7">
    <location>
        <begin position="294"/>
        <end position="312"/>
    </location>
</feature>
<dbReference type="Gene3D" id="1.20.1250.20">
    <property type="entry name" value="MFS general substrate transporter like domains"/>
    <property type="match status" value="2"/>
</dbReference>
<evidence type="ECO:0000256" key="5">
    <source>
        <dbReference type="ARBA" id="ARBA00023136"/>
    </source>
</evidence>
<dbReference type="PANTHER" id="PTHR42718:SF9">
    <property type="entry name" value="MAJOR FACILITATOR SUPERFAMILY MULTIDRUG TRANSPORTER MFSC"/>
    <property type="match status" value="1"/>
</dbReference>
<feature type="transmembrane region" description="Helical" evidence="7">
    <location>
        <begin position="124"/>
        <end position="147"/>
    </location>
</feature>
<feature type="compositionally biased region" description="Basic and acidic residues" evidence="6">
    <location>
        <begin position="513"/>
        <end position="526"/>
    </location>
</feature>
<feature type="compositionally biased region" description="Basic and acidic residues" evidence="6">
    <location>
        <begin position="544"/>
        <end position="553"/>
    </location>
</feature>
<gene>
    <name evidence="9" type="ORF">OBBRIDRAFT_889421</name>
</gene>
<dbReference type="Proteomes" id="UP000250043">
    <property type="component" value="Unassembled WGS sequence"/>
</dbReference>
<feature type="transmembrane region" description="Helical" evidence="7">
    <location>
        <begin position="363"/>
        <end position="382"/>
    </location>
</feature>
<dbReference type="SUPFAM" id="SSF103473">
    <property type="entry name" value="MFS general substrate transporter"/>
    <property type="match status" value="2"/>
</dbReference>
<protein>
    <submittedName>
        <fullName evidence="9">MFS general substrate transporter</fullName>
    </submittedName>
</protein>
<keyword evidence="4 7" id="KW-1133">Transmembrane helix</keyword>
<dbReference type="GO" id="GO:0022857">
    <property type="term" value="F:transmembrane transporter activity"/>
    <property type="evidence" value="ECO:0007669"/>
    <property type="project" value="InterPro"/>
</dbReference>
<feature type="domain" description="Major facilitator superfamily (MFS) profile" evidence="8">
    <location>
        <begin position="34"/>
        <end position="491"/>
    </location>
</feature>
<feature type="transmembrane region" description="Helical" evidence="7">
    <location>
        <begin position="428"/>
        <end position="448"/>
    </location>
</feature>
<feature type="transmembrane region" description="Helical" evidence="7">
    <location>
        <begin position="468"/>
        <end position="487"/>
    </location>
</feature>
<dbReference type="EMBL" id="KV722466">
    <property type="protein sequence ID" value="OCH87998.1"/>
    <property type="molecule type" value="Genomic_DNA"/>
</dbReference>
<dbReference type="InterPro" id="IPR036259">
    <property type="entry name" value="MFS_trans_sf"/>
</dbReference>
<feature type="transmembrane region" description="Helical" evidence="7">
    <location>
        <begin position="159"/>
        <end position="181"/>
    </location>
</feature>